<gene>
    <name evidence="2" type="ORF">GCM10022277_25400</name>
</gene>
<feature type="domain" description="Type IV pilin Tt1218-like" evidence="1">
    <location>
        <begin position="38"/>
        <end position="126"/>
    </location>
</feature>
<dbReference type="Pfam" id="PF07963">
    <property type="entry name" value="N_methyl"/>
    <property type="match status" value="1"/>
</dbReference>
<dbReference type="NCBIfam" id="TIGR02532">
    <property type="entry name" value="IV_pilin_GFxxxE"/>
    <property type="match status" value="1"/>
</dbReference>
<dbReference type="InterPro" id="IPR013362">
    <property type="entry name" value="Pilus_4_PilV"/>
</dbReference>
<dbReference type="InterPro" id="IPR054402">
    <property type="entry name" value="Tt1218-like_dom"/>
</dbReference>
<proteinExistence type="predicted"/>
<reference evidence="3" key="1">
    <citation type="journal article" date="2019" name="Int. J. Syst. Evol. Microbiol.">
        <title>The Global Catalogue of Microorganisms (GCM) 10K type strain sequencing project: providing services to taxonomists for standard genome sequencing and annotation.</title>
        <authorList>
            <consortium name="The Broad Institute Genomics Platform"/>
            <consortium name="The Broad Institute Genome Sequencing Center for Infectious Disease"/>
            <person name="Wu L."/>
            <person name="Ma J."/>
        </authorList>
    </citation>
    <scope>NUCLEOTIDE SEQUENCE [LARGE SCALE GENOMIC DNA]</scope>
    <source>
        <strain evidence="3">JCM 17551</strain>
    </source>
</reference>
<dbReference type="RefSeq" id="WP_344798908.1">
    <property type="nucleotide sequence ID" value="NZ_BAABBN010000007.1"/>
</dbReference>
<name>A0ABP7MQT3_9GAMM</name>
<evidence type="ECO:0000313" key="3">
    <source>
        <dbReference type="Proteomes" id="UP001501565"/>
    </source>
</evidence>
<evidence type="ECO:0000259" key="1">
    <source>
        <dbReference type="Pfam" id="PF22150"/>
    </source>
</evidence>
<evidence type="ECO:0000313" key="2">
    <source>
        <dbReference type="EMBL" id="GAA3927893.1"/>
    </source>
</evidence>
<organism evidence="2 3">
    <name type="scientific">Litoribacillus peritrichatus</name>
    <dbReference type="NCBI Taxonomy" id="718191"/>
    <lineage>
        <taxon>Bacteria</taxon>
        <taxon>Pseudomonadati</taxon>
        <taxon>Pseudomonadota</taxon>
        <taxon>Gammaproteobacteria</taxon>
        <taxon>Oceanospirillales</taxon>
        <taxon>Oceanospirillaceae</taxon>
        <taxon>Litoribacillus</taxon>
    </lineage>
</organism>
<dbReference type="Pfam" id="PF22150">
    <property type="entry name" value="Tt1218-like"/>
    <property type="match status" value="1"/>
</dbReference>
<dbReference type="Proteomes" id="UP001501565">
    <property type="component" value="Unassembled WGS sequence"/>
</dbReference>
<dbReference type="NCBIfam" id="TIGR02523">
    <property type="entry name" value="type_IV_pilV"/>
    <property type="match status" value="1"/>
</dbReference>
<comment type="caution">
    <text evidence="2">The sequence shown here is derived from an EMBL/GenBank/DDBJ whole genome shotgun (WGS) entry which is preliminary data.</text>
</comment>
<protein>
    <recommendedName>
        <fullName evidence="1">Type IV pilin Tt1218-like domain-containing protein</fullName>
    </recommendedName>
</protein>
<keyword evidence="3" id="KW-1185">Reference proteome</keyword>
<dbReference type="EMBL" id="BAABBN010000007">
    <property type="protein sequence ID" value="GAA3927893.1"/>
    <property type="molecule type" value="Genomic_DNA"/>
</dbReference>
<dbReference type="InterPro" id="IPR012902">
    <property type="entry name" value="N_methyl_site"/>
</dbReference>
<accession>A0ABP7MQT3</accession>
<sequence>MLIVKSKLSVGTRQSGFSMTEILITSLILAVGLLGLAAMQANALRGSLDSGQRGKAIWLTQELAERMRSNPDGISQNDYITASDNANLCAAAPARLCSDYYDQATGKKVTVANTCNAQQMATYDLWELRCGYTNKDENKSSLRDFMAVDNSSVLSVSCDADPCQSASTYTINSTWLGRGEGKANDAKNYNQSISLDFRP</sequence>